<dbReference type="Proteomes" id="UP000215199">
    <property type="component" value="Unassembled WGS sequence"/>
</dbReference>
<evidence type="ECO:0000313" key="1">
    <source>
        <dbReference type="EMBL" id="OXM69607.1"/>
    </source>
</evidence>
<gene>
    <name evidence="1" type="ORF">CF165_08850</name>
</gene>
<protein>
    <submittedName>
        <fullName evidence="1">Uncharacterized protein</fullName>
    </submittedName>
</protein>
<dbReference type="OrthoDB" id="9878892at2"/>
<proteinExistence type="predicted"/>
<dbReference type="RefSeq" id="WP_093946932.1">
    <property type="nucleotide sequence ID" value="NZ_NMUL01000007.1"/>
</dbReference>
<accession>A0A229TED5</accession>
<name>A0A229TED5_9PSEU</name>
<organism evidence="1 2">
    <name type="scientific">Amycolatopsis vastitatis</name>
    <dbReference type="NCBI Taxonomy" id="1905142"/>
    <lineage>
        <taxon>Bacteria</taxon>
        <taxon>Bacillati</taxon>
        <taxon>Actinomycetota</taxon>
        <taxon>Actinomycetes</taxon>
        <taxon>Pseudonocardiales</taxon>
        <taxon>Pseudonocardiaceae</taxon>
        <taxon>Amycolatopsis</taxon>
    </lineage>
</organism>
<dbReference type="AlphaFoldDB" id="A0A229TED5"/>
<keyword evidence="2" id="KW-1185">Reference proteome</keyword>
<sequence>MTAAVISPAANVTALEDGVTELPDDQLRDLAAALDNLAARVRAERDARWRGRATPRPPSEFRTAASCTFCRRVYLADLISVHLVMDHKRDLQTWRSGPR</sequence>
<evidence type="ECO:0000313" key="2">
    <source>
        <dbReference type="Proteomes" id="UP000215199"/>
    </source>
</evidence>
<comment type="caution">
    <text evidence="1">The sequence shown here is derived from an EMBL/GenBank/DDBJ whole genome shotgun (WGS) entry which is preliminary data.</text>
</comment>
<reference evidence="2" key="1">
    <citation type="submission" date="2017-07" db="EMBL/GenBank/DDBJ databases">
        <title>Comparative genome mining reveals phylogenetic distribution patterns of secondary metabolites in Amycolatopsis.</title>
        <authorList>
            <person name="Adamek M."/>
            <person name="Alanjary M."/>
            <person name="Sales-Ortells H."/>
            <person name="Goodfellow M."/>
            <person name="Bull A.T."/>
            <person name="Kalinowski J."/>
            <person name="Ziemert N."/>
        </authorList>
    </citation>
    <scope>NUCLEOTIDE SEQUENCE [LARGE SCALE GENOMIC DNA]</scope>
    <source>
        <strain evidence="2">H5</strain>
    </source>
</reference>
<dbReference type="EMBL" id="NMUL01000007">
    <property type="protein sequence ID" value="OXM69607.1"/>
    <property type="molecule type" value="Genomic_DNA"/>
</dbReference>